<sequence length="393" mass="41720">MNMLLEVYLALKVRTRIYLLGICYTFCIIFAVIAGRLLPISYVIASTALFVIAGGFFTALLFWSVNNALQRIQEYLKEMANGNLSQSISAKRNNEISAIIRSIEALQTAMRTIISGIRQTSDIVATSCNTLRQTAISIAEGTGNAASQTDSASQAASDMASVSSEISYSCDTMSTMAEEAQAVSHEGERIITGMAKTMSSIEVEMTGTTTAVKSLGSTSTRIGDIIATIGDIADQTNLLALNAAIEAARAGEQGRGFAVVADEVRNLAERTSVATREIQSIIDALQRDVGTVVASMEQSSDSVRAGGEAARLSCDAMNSIRDKISTLHSHVSQVAAATAQQSSSTQAISDNMHTISTVIHAAADGAERTRAASMELTSSSSELQQMVSRFRIN</sequence>
<evidence type="ECO:0000256" key="2">
    <source>
        <dbReference type="ARBA" id="ARBA00029447"/>
    </source>
</evidence>
<dbReference type="SUPFAM" id="SSF58104">
    <property type="entry name" value="Methyl-accepting chemotaxis protein (MCP) signaling domain"/>
    <property type="match status" value="1"/>
</dbReference>
<dbReference type="Pfam" id="PF00015">
    <property type="entry name" value="MCPsignal"/>
    <property type="match status" value="1"/>
</dbReference>
<feature type="domain" description="HAMP" evidence="6">
    <location>
        <begin position="63"/>
        <end position="115"/>
    </location>
</feature>
<dbReference type="PROSITE" id="PS50885">
    <property type="entry name" value="HAMP"/>
    <property type="match status" value="1"/>
</dbReference>
<keyword evidence="4" id="KW-0812">Transmembrane</keyword>
<keyword evidence="4" id="KW-0472">Membrane</keyword>
<feature type="transmembrane region" description="Helical" evidence="4">
    <location>
        <begin position="17"/>
        <end position="34"/>
    </location>
</feature>
<name>A0ABN8HG61_9BACT</name>
<dbReference type="Gene3D" id="1.10.287.950">
    <property type="entry name" value="Methyl-accepting chemotaxis protein"/>
    <property type="match status" value="1"/>
</dbReference>
<dbReference type="Proteomes" id="UP001295463">
    <property type="component" value="Chromosome"/>
</dbReference>
<evidence type="ECO:0000256" key="1">
    <source>
        <dbReference type="ARBA" id="ARBA00023224"/>
    </source>
</evidence>
<dbReference type="InterPro" id="IPR003660">
    <property type="entry name" value="HAMP_dom"/>
</dbReference>
<keyword evidence="4" id="KW-1133">Transmembrane helix</keyword>
<evidence type="ECO:0000256" key="4">
    <source>
        <dbReference type="SAM" id="Phobius"/>
    </source>
</evidence>
<evidence type="ECO:0000313" key="8">
    <source>
        <dbReference type="Proteomes" id="UP001295463"/>
    </source>
</evidence>
<dbReference type="PROSITE" id="PS50111">
    <property type="entry name" value="CHEMOTAXIS_TRANSDUC_2"/>
    <property type="match status" value="1"/>
</dbReference>
<keyword evidence="1 3" id="KW-0807">Transducer</keyword>
<evidence type="ECO:0000259" key="5">
    <source>
        <dbReference type="PROSITE" id="PS50111"/>
    </source>
</evidence>
<dbReference type="PANTHER" id="PTHR32089">
    <property type="entry name" value="METHYL-ACCEPTING CHEMOTAXIS PROTEIN MCPB"/>
    <property type="match status" value="1"/>
</dbReference>
<evidence type="ECO:0000259" key="6">
    <source>
        <dbReference type="PROSITE" id="PS50885"/>
    </source>
</evidence>
<reference evidence="7 8" key="1">
    <citation type="submission" date="2022-03" db="EMBL/GenBank/DDBJ databases">
        <authorList>
            <person name="Koch H."/>
        </authorList>
    </citation>
    <scope>NUCLEOTIDE SEQUENCE [LARGE SCALE GENOMIC DNA]</scope>
    <source>
        <strain evidence="7 8">G1</strain>
    </source>
</reference>
<proteinExistence type="inferred from homology"/>
<evidence type="ECO:0000313" key="7">
    <source>
        <dbReference type="EMBL" id="CAH2029954.1"/>
    </source>
</evidence>
<feature type="transmembrane region" description="Helical" evidence="4">
    <location>
        <begin position="40"/>
        <end position="63"/>
    </location>
</feature>
<dbReference type="RefSeq" id="WP_305730931.1">
    <property type="nucleotide sequence ID" value="NZ_OW150024.1"/>
</dbReference>
<feature type="domain" description="Methyl-accepting transducer" evidence="5">
    <location>
        <begin position="120"/>
        <end position="356"/>
    </location>
</feature>
<dbReference type="SMART" id="SM00304">
    <property type="entry name" value="HAMP"/>
    <property type="match status" value="1"/>
</dbReference>
<evidence type="ECO:0000256" key="3">
    <source>
        <dbReference type="PROSITE-ProRule" id="PRU00284"/>
    </source>
</evidence>
<organism evidence="7 8">
    <name type="scientific">Trichlorobacter ammonificans</name>
    <dbReference type="NCBI Taxonomy" id="2916410"/>
    <lineage>
        <taxon>Bacteria</taxon>
        <taxon>Pseudomonadati</taxon>
        <taxon>Thermodesulfobacteriota</taxon>
        <taxon>Desulfuromonadia</taxon>
        <taxon>Geobacterales</taxon>
        <taxon>Geobacteraceae</taxon>
        <taxon>Trichlorobacter</taxon>
    </lineage>
</organism>
<dbReference type="CDD" id="cd11386">
    <property type="entry name" value="MCP_signal"/>
    <property type="match status" value="1"/>
</dbReference>
<gene>
    <name evidence="7" type="ORF">GEAMG1_0132</name>
</gene>
<dbReference type="Pfam" id="PF00672">
    <property type="entry name" value="HAMP"/>
    <property type="match status" value="1"/>
</dbReference>
<comment type="similarity">
    <text evidence="2">Belongs to the methyl-accepting chemotaxis (MCP) protein family.</text>
</comment>
<protein>
    <submittedName>
        <fullName evidence="7">Methyl-accepting chemotaxis protein</fullName>
    </submittedName>
</protein>
<dbReference type="SMART" id="SM00283">
    <property type="entry name" value="MA"/>
    <property type="match status" value="1"/>
</dbReference>
<keyword evidence="8" id="KW-1185">Reference proteome</keyword>
<dbReference type="PANTHER" id="PTHR32089:SF112">
    <property type="entry name" value="LYSOZYME-LIKE PROTEIN-RELATED"/>
    <property type="match status" value="1"/>
</dbReference>
<dbReference type="InterPro" id="IPR004089">
    <property type="entry name" value="MCPsignal_dom"/>
</dbReference>
<accession>A0ABN8HG61</accession>
<dbReference type="EMBL" id="OW150024">
    <property type="protein sequence ID" value="CAH2029954.1"/>
    <property type="molecule type" value="Genomic_DNA"/>
</dbReference>